<evidence type="ECO:0000313" key="7">
    <source>
        <dbReference type="Proteomes" id="UP000430387"/>
    </source>
</evidence>
<reference evidence="7 8" key="2">
    <citation type="submission" date="2019-12" db="EMBL/GenBank/DDBJ databases">
        <title>Enteriobacteria Tanzani isolates_8377-8380.</title>
        <authorList>
            <person name="Subbiah M."/>
            <person name="Call D."/>
        </authorList>
    </citation>
    <scope>NUCLEOTIDE SEQUENCE [LARGE SCALE GENOMIC DNA]</scope>
    <source>
        <strain evidence="5 8">8378wC7</strain>
        <strain evidence="3 7">8380wG1</strain>
    </source>
</reference>
<dbReference type="EMBL" id="WTRN01002502">
    <property type="protein sequence ID" value="MWT89630.1"/>
    <property type="molecule type" value="Genomic_DNA"/>
</dbReference>
<evidence type="ECO:0000313" key="4">
    <source>
        <dbReference type="EMBL" id="MWR18389.1"/>
    </source>
</evidence>
<accession>A0A6D0IPU7</accession>
<feature type="signal peptide" evidence="1">
    <location>
        <begin position="1"/>
        <end position="19"/>
    </location>
</feature>
<evidence type="ECO:0000256" key="1">
    <source>
        <dbReference type="SAM" id="SignalP"/>
    </source>
</evidence>
<organism evidence="3 7">
    <name type="scientific">Escherichia coli</name>
    <dbReference type="NCBI Taxonomy" id="562"/>
    <lineage>
        <taxon>Bacteria</taxon>
        <taxon>Pseudomonadati</taxon>
        <taxon>Pseudomonadota</taxon>
        <taxon>Gammaproteobacteria</taxon>
        <taxon>Enterobacterales</taxon>
        <taxon>Enterobacteriaceae</taxon>
        <taxon>Escherichia</taxon>
    </lineage>
</organism>
<evidence type="ECO:0000313" key="5">
    <source>
        <dbReference type="EMBL" id="MWT87402.1"/>
    </source>
</evidence>
<proteinExistence type="predicted"/>
<feature type="chain" id="PRO_5036384119" evidence="1">
    <location>
        <begin position="20"/>
        <end position="41"/>
    </location>
</feature>
<evidence type="ECO:0000313" key="9">
    <source>
        <dbReference type="Proteomes" id="UP000487258"/>
    </source>
</evidence>
<dbReference type="Proteomes" id="UP000480485">
    <property type="component" value="Unassembled WGS sequence"/>
</dbReference>
<gene>
    <name evidence="3" type="primary">ydeI</name>
    <name evidence="5" type="ORF">GP954_20025</name>
    <name evidence="6" type="ORF">GP954_31625</name>
    <name evidence="3" type="ORF">GQA06_20740</name>
    <name evidence="4" type="ORF">GQA06_31935</name>
    <name evidence="2" type="ORF">GQM04_30075</name>
</gene>
<protein>
    <submittedName>
        <fullName evidence="3">YdeI family stress tolerance OB fold protein</fullName>
    </submittedName>
</protein>
<dbReference type="AlphaFoldDB" id="A0A6D0IPU7"/>
<dbReference type="EMBL" id="WTMY01000822">
    <property type="protein sequence ID" value="MWL49654.1"/>
    <property type="molecule type" value="Genomic_DNA"/>
</dbReference>
<evidence type="ECO:0000313" key="6">
    <source>
        <dbReference type="EMBL" id="MWT89630.1"/>
    </source>
</evidence>
<dbReference type="EMBL" id="WTQJ01000912">
    <property type="protein sequence ID" value="MWR16208.1"/>
    <property type="molecule type" value="Genomic_DNA"/>
</dbReference>
<keyword evidence="1" id="KW-0732">Signal</keyword>
<evidence type="ECO:0000313" key="8">
    <source>
        <dbReference type="Proteomes" id="UP000480485"/>
    </source>
</evidence>
<sequence>MKFQAIVLASFLVMPYALADDQGGLKQDAAPPPPHAIEDGY</sequence>
<evidence type="ECO:0000313" key="2">
    <source>
        <dbReference type="EMBL" id="MWL49654.1"/>
    </source>
</evidence>
<feature type="non-terminal residue" evidence="3">
    <location>
        <position position="41"/>
    </location>
</feature>
<reference evidence="2 9" key="1">
    <citation type="submission" date="2019-12" db="EMBL/GenBank/DDBJ databases">
        <title>Enteriobacteria Tanzani isolates_10432.</title>
        <authorList>
            <person name="Subbiah M."/>
            <person name="Call D."/>
        </authorList>
    </citation>
    <scope>NUCLEOTIDE SEQUENCE [LARGE SCALE GENOMIC DNA]</scope>
    <source>
        <strain evidence="2 9">10432wF6</strain>
    </source>
</reference>
<dbReference type="Proteomes" id="UP000487258">
    <property type="component" value="Unassembled WGS sequence"/>
</dbReference>
<dbReference type="EMBL" id="WTRN01000850">
    <property type="protein sequence ID" value="MWT87402.1"/>
    <property type="molecule type" value="Genomic_DNA"/>
</dbReference>
<evidence type="ECO:0000313" key="3">
    <source>
        <dbReference type="EMBL" id="MWR16208.1"/>
    </source>
</evidence>
<name>A0A6D0IPU7_ECOLX</name>
<dbReference type="Proteomes" id="UP000430387">
    <property type="component" value="Unassembled WGS sequence"/>
</dbReference>
<comment type="caution">
    <text evidence="3">The sequence shown here is derived from an EMBL/GenBank/DDBJ whole genome shotgun (WGS) entry which is preliminary data.</text>
</comment>
<dbReference type="EMBL" id="WTQJ01002493">
    <property type="protein sequence ID" value="MWR18389.1"/>
    <property type="molecule type" value="Genomic_DNA"/>
</dbReference>